<gene>
    <name evidence="1" type="ORF">ILUMI_20133</name>
</gene>
<dbReference type="PANTHER" id="PTHR36170:SF1">
    <property type="entry name" value="CENTROSOMAL PROTEIN OF 89 KDA"/>
    <property type="match status" value="1"/>
</dbReference>
<proteinExistence type="predicted"/>
<dbReference type="GO" id="GO:0045202">
    <property type="term" value="C:synapse"/>
    <property type="evidence" value="ECO:0007669"/>
    <property type="project" value="GOC"/>
</dbReference>
<feature type="non-terminal residue" evidence="1">
    <location>
        <position position="1"/>
    </location>
</feature>
<accession>A0A8K0CEU0</accession>
<comment type="caution">
    <text evidence="1">The sequence shown here is derived from an EMBL/GenBank/DDBJ whole genome shotgun (WGS) entry which is preliminary data.</text>
</comment>
<dbReference type="PANTHER" id="PTHR36170">
    <property type="entry name" value="CENTROSOMAL PROTEIN OF 89 KDA"/>
    <property type="match status" value="1"/>
</dbReference>
<dbReference type="GO" id="GO:0060271">
    <property type="term" value="P:cilium assembly"/>
    <property type="evidence" value="ECO:0007669"/>
    <property type="project" value="InterPro"/>
</dbReference>
<reference evidence="1" key="1">
    <citation type="submission" date="2019-08" db="EMBL/GenBank/DDBJ databases">
        <title>The genome of the North American firefly Photinus pyralis.</title>
        <authorList>
            <consortium name="Photinus pyralis genome working group"/>
            <person name="Fallon T.R."/>
            <person name="Sander Lower S.E."/>
            <person name="Weng J.-K."/>
        </authorList>
    </citation>
    <scope>NUCLEOTIDE SEQUENCE</scope>
    <source>
        <strain evidence="1">TRF0915ILg1</strain>
        <tissue evidence="1">Whole body</tissue>
    </source>
</reference>
<dbReference type="GO" id="GO:0007268">
    <property type="term" value="P:chemical synaptic transmission"/>
    <property type="evidence" value="ECO:0007669"/>
    <property type="project" value="InterPro"/>
</dbReference>
<evidence type="ECO:0000313" key="1">
    <source>
        <dbReference type="EMBL" id="KAF2886040.1"/>
    </source>
</evidence>
<keyword evidence="2" id="KW-1185">Reference proteome</keyword>
<dbReference type="OrthoDB" id="6622877at2759"/>
<dbReference type="InterPro" id="IPR033545">
    <property type="entry name" value="CEP89"/>
</dbReference>
<dbReference type="GO" id="GO:0005814">
    <property type="term" value="C:centriole"/>
    <property type="evidence" value="ECO:0007669"/>
    <property type="project" value="InterPro"/>
</dbReference>
<name>A0A8K0CEU0_IGNLU</name>
<organism evidence="1 2">
    <name type="scientific">Ignelater luminosus</name>
    <name type="common">Cucubano</name>
    <name type="synonym">Pyrophorus luminosus</name>
    <dbReference type="NCBI Taxonomy" id="2038154"/>
    <lineage>
        <taxon>Eukaryota</taxon>
        <taxon>Metazoa</taxon>
        <taxon>Ecdysozoa</taxon>
        <taxon>Arthropoda</taxon>
        <taxon>Hexapoda</taxon>
        <taxon>Insecta</taxon>
        <taxon>Pterygota</taxon>
        <taxon>Neoptera</taxon>
        <taxon>Endopterygota</taxon>
        <taxon>Coleoptera</taxon>
        <taxon>Polyphaga</taxon>
        <taxon>Elateriformia</taxon>
        <taxon>Elateroidea</taxon>
        <taxon>Elateridae</taxon>
        <taxon>Agrypninae</taxon>
        <taxon>Pyrophorini</taxon>
        <taxon>Ignelater</taxon>
    </lineage>
</organism>
<dbReference type="EMBL" id="VTPC01088842">
    <property type="protein sequence ID" value="KAF2886040.1"/>
    <property type="molecule type" value="Genomic_DNA"/>
</dbReference>
<dbReference type="GO" id="GO:0007005">
    <property type="term" value="P:mitochondrion organization"/>
    <property type="evidence" value="ECO:0007669"/>
    <property type="project" value="InterPro"/>
</dbReference>
<protein>
    <submittedName>
        <fullName evidence="1">Uncharacterized protein</fullName>
    </submittedName>
</protein>
<sequence length="150" mass="17568">KAEGKYLDLQQALQEVQLSRTACRKQLHKAMGFAKDLVTEQETLLKALHQRQQENKVVKQIGTDIATRMDSLKNQLKTVQRDAWHELSTVEQRLQDQDSIIISLKREHNEEVERLKQIIKQKEESNLLLRDSNSSIPMPHYLLLKDRNMN</sequence>
<dbReference type="AlphaFoldDB" id="A0A8K0CEU0"/>
<dbReference type="Proteomes" id="UP000801492">
    <property type="component" value="Unassembled WGS sequence"/>
</dbReference>
<dbReference type="GO" id="GO:0097539">
    <property type="term" value="C:ciliary transition fiber"/>
    <property type="evidence" value="ECO:0007669"/>
    <property type="project" value="TreeGrafter"/>
</dbReference>
<evidence type="ECO:0000313" key="2">
    <source>
        <dbReference type="Proteomes" id="UP000801492"/>
    </source>
</evidence>